<keyword evidence="8 9" id="KW-0289">Folate biosynthesis</keyword>
<dbReference type="InterPro" id="IPR011005">
    <property type="entry name" value="Dihydropteroate_synth-like_sf"/>
</dbReference>
<keyword evidence="7 9" id="KW-0460">Magnesium</keyword>
<comment type="pathway">
    <text evidence="3 9">Cofactor biosynthesis; tetrahydrofolate biosynthesis; 7,8-dihydrofolate from 2-amino-4-hydroxy-6-hydroxymethyl-7,8-dihydropteridine diphosphate and 4-aminobenzoate: step 1/2.</text>
</comment>
<sequence>MQNNLLTCRDATLNLSGDPLIMGVVNTTPDSFYDGGRHQDAPLHHARSLMNAGAAIIDIGGESTRPGSQEVDTEEEIRRTAPLISELRRESDIVISIDTWKSAVAEEALRAGADIVNDISGFTFDPDIADVCRRYRAGAVLMHTFERPDRMRWSTDTDHEHRDIVHIVKNSLRASVDTALEYGVENLILDPGFGFGKSAGENFELLGRFRELQELGKPLLAGLSRKSFLGWAVSDSTETVPPPEERLAATIAANTIAVMNGAAVLRVHDVREACHAARIARAVMTAQRSSA</sequence>
<evidence type="ECO:0000256" key="7">
    <source>
        <dbReference type="ARBA" id="ARBA00022842"/>
    </source>
</evidence>
<reference evidence="11 12" key="1">
    <citation type="journal article" date="2020" name="Microorganisms">
        <title>Simultaneous Genome Sequencing of Prosthecochloris ethylica and Desulfuromonas acetoxidans within a Syntrophic Mixture Reveals Unique Pili and Protein Interactions.</title>
        <authorList>
            <person name="Kyndt J.A."/>
            <person name="Van Beeumen J.J."/>
            <person name="Meyer T.E."/>
        </authorList>
    </citation>
    <scope>NUCLEOTIDE SEQUENCE [LARGE SCALE GENOMIC DNA]</scope>
    <source>
        <strain evidence="11 12">N3</strain>
    </source>
</reference>
<comment type="function">
    <text evidence="9">Catalyzes the condensation of para-aminobenzoate (pABA) with 6-hydroxymethyl-7,8-dihydropterin diphosphate (DHPt-PP) to form 7,8-dihydropteroate (H2Pte), the immediate precursor of folate derivatives.</text>
</comment>
<comment type="catalytic activity">
    <reaction evidence="1">
        <text>(7,8-dihydropterin-6-yl)methyl diphosphate + 4-aminobenzoate = 7,8-dihydropteroate + diphosphate</text>
        <dbReference type="Rhea" id="RHEA:19949"/>
        <dbReference type="ChEBI" id="CHEBI:17836"/>
        <dbReference type="ChEBI" id="CHEBI:17839"/>
        <dbReference type="ChEBI" id="CHEBI:33019"/>
        <dbReference type="ChEBI" id="CHEBI:72950"/>
        <dbReference type="EC" id="2.5.1.15"/>
    </reaction>
</comment>
<name>A0ABR9XQ91_9CHLB</name>
<comment type="cofactor">
    <cofactor evidence="2 9">
        <name>Mg(2+)</name>
        <dbReference type="ChEBI" id="CHEBI:18420"/>
    </cofactor>
</comment>
<dbReference type="PANTHER" id="PTHR20941">
    <property type="entry name" value="FOLATE SYNTHESIS PROTEINS"/>
    <property type="match status" value="1"/>
</dbReference>
<dbReference type="CDD" id="cd00739">
    <property type="entry name" value="DHPS"/>
    <property type="match status" value="1"/>
</dbReference>
<accession>A0ABR9XQ91</accession>
<evidence type="ECO:0000256" key="9">
    <source>
        <dbReference type="RuleBase" id="RU361205"/>
    </source>
</evidence>
<dbReference type="NCBIfam" id="TIGR01496">
    <property type="entry name" value="DHPS"/>
    <property type="match status" value="1"/>
</dbReference>
<comment type="similarity">
    <text evidence="9">Belongs to the DHPS family.</text>
</comment>
<protein>
    <recommendedName>
        <fullName evidence="4 9">Dihydropteroate synthase</fullName>
        <shortName evidence="9">DHPS</shortName>
        <ecNumber evidence="4 9">2.5.1.15</ecNumber>
    </recommendedName>
    <alternativeName>
        <fullName evidence="9">Dihydropteroate pyrophosphorylase</fullName>
    </alternativeName>
</protein>
<evidence type="ECO:0000259" key="10">
    <source>
        <dbReference type="PROSITE" id="PS50972"/>
    </source>
</evidence>
<feature type="domain" description="Pterin-binding" evidence="10">
    <location>
        <begin position="19"/>
        <end position="278"/>
    </location>
</feature>
<evidence type="ECO:0000256" key="6">
    <source>
        <dbReference type="ARBA" id="ARBA00022723"/>
    </source>
</evidence>
<dbReference type="PANTHER" id="PTHR20941:SF1">
    <property type="entry name" value="FOLIC ACID SYNTHESIS PROTEIN FOL1"/>
    <property type="match status" value="1"/>
</dbReference>
<evidence type="ECO:0000313" key="12">
    <source>
        <dbReference type="Proteomes" id="UP000619838"/>
    </source>
</evidence>
<dbReference type="PROSITE" id="PS00793">
    <property type="entry name" value="DHPS_2"/>
    <property type="match status" value="1"/>
</dbReference>
<comment type="caution">
    <text evidence="11">The sequence shown here is derived from an EMBL/GenBank/DDBJ whole genome shotgun (WGS) entry which is preliminary data.</text>
</comment>
<dbReference type="Gene3D" id="3.20.20.20">
    <property type="entry name" value="Dihydropteroate synthase-like"/>
    <property type="match status" value="1"/>
</dbReference>
<dbReference type="SUPFAM" id="SSF51717">
    <property type="entry name" value="Dihydropteroate synthetase-like"/>
    <property type="match status" value="1"/>
</dbReference>
<dbReference type="InterPro" id="IPR000489">
    <property type="entry name" value="Pterin-binding_dom"/>
</dbReference>
<evidence type="ECO:0000313" key="11">
    <source>
        <dbReference type="EMBL" id="MBF0636154.1"/>
    </source>
</evidence>
<evidence type="ECO:0000256" key="2">
    <source>
        <dbReference type="ARBA" id="ARBA00001946"/>
    </source>
</evidence>
<evidence type="ECO:0000256" key="8">
    <source>
        <dbReference type="ARBA" id="ARBA00022909"/>
    </source>
</evidence>
<dbReference type="EC" id="2.5.1.15" evidence="4 9"/>
<evidence type="ECO:0000256" key="5">
    <source>
        <dbReference type="ARBA" id="ARBA00022679"/>
    </source>
</evidence>
<keyword evidence="6 9" id="KW-0479">Metal-binding</keyword>
<keyword evidence="5 9" id="KW-0808">Transferase</keyword>
<organism evidence="11 12">
    <name type="scientific">Prosthecochloris ethylica</name>
    <dbReference type="NCBI Taxonomy" id="2743976"/>
    <lineage>
        <taxon>Bacteria</taxon>
        <taxon>Pseudomonadati</taxon>
        <taxon>Chlorobiota</taxon>
        <taxon>Chlorobiia</taxon>
        <taxon>Chlorobiales</taxon>
        <taxon>Chlorobiaceae</taxon>
        <taxon>Prosthecochloris</taxon>
    </lineage>
</organism>
<gene>
    <name evidence="11" type="primary">folP</name>
    <name evidence="11" type="ORF">INT08_03015</name>
</gene>
<dbReference type="GO" id="GO:0004156">
    <property type="term" value="F:dihydropteroate synthase activity"/>
    <property type="evidence" value="ECO:0007669"/>
    <property type="project" value="UniProtKB-EC"/>
</dbReference>
<dbReference type="Pfam" id="PF00809">
    <property type="entry name" value="Pterin_bind"/>
    <property type="match status" value="1"/>
</dbReference>
<evidence type="ECO:0000256" key="1">
    <source>
        <dbReference type="ARBA" id="ARBA00000012"/>
    </source>
</evidence>
<dbReference type="PROSITE" id="PS00792">
    <property type="entry name" value="DHPS_1"/>
    <property type="match status" value="1"/>
</dbReference>
<proteinExistence type="inferred from homology"/>
<evidence type="ECO:0000256" key="3">
    <source>
        <dbReference type="ARBA" id="ARBA00004763"/>
    </source>
</evidence>
<dbReference type="PROSITE" id="PS50972">
    <property type="entry name" value="PTERIN_BINDING"/>
    <property type="match status" value="1"/>
</dbReference>
<dbReference type="Proteomes" id="UP000619838">
    <property type="component" value="Unassembled WGS sequence"/>
</dbReference>
<dbReference type="InterPro" id="IPR045031">
    <property type="entry name" value="DHP_synth-like"/>
</dbReference>
<evidence type="ECO:0000256" key="4">
    <source>
        <dbReference type="ARBA" id="ARBA00012458"/>
    </source>
</evidence>
<dbReference type="EMBL" id="JADGII010000003">
    <property type="protein sequence ID" value="MBF0636154.1"/>
    <property type="molecule type" value="Genomic_DNA"/>
</dbReference>
<dbReference type="InterPro" id="IPR006390">
    <property type="entry name" value="DHP_synth_dom"/>
</dbReference>
<keyword evidence="12" id="KW-1185">Reference proteome</keyword>